<dbReference type="EMBL" id="RYZH01000008">
    <property type="protein sequence ID" value="RUL88637.1"/>
    <property type="molecule type" value="Genomic_DNA"/>
</dbReference>
<dbReference type="SUPFAM" id="SSF53335">
    <property type="entry name" value="S-adenosyl-L-methionine-dependent methyltransferases"/>
    <property type="match status" value="1"/>
</dbReference>
<reference evidence="1 2" key="1">
    <citation type="submission" date="2018-12" db="EMBL/GenBank/DDBJ databases">
        <authorList>
            <person name="Toschakov S.V."/>
        </authorList>
    </citation>
    <scope>NUCLEOTIDE SEQUENCE [LARGE SCALE GENOMIC DNA]</scope>
    <source>
        <strain evidence="1 2">GM2012</strain>
    </source>
</reference>
<protein>
    <submittedName>
        <fullName evidence="1">Class I SAM-dependent methyltransferase</fullName>
    </submittedName>
</protein>
<evidence type="ECO:0000313" key="2">
    <source>
        <dbReference type="Proteomes" id="UP000280296"/>
    </source>
</evidence>
<name>A0A432MN65_9BACT</name>
<dbReference type="OrthoDB" id="2577067at2"/>
<comment type="caution">
    <text evidence="1">The sequence shown here is derived from an EMBL/GenBank/DDBJ whole genome shotgun (WGS) entry which is preliminary data.</text>
</comment>
<dbReference type="CDD" id="cd02440">
    <property type="entry name" value="AdoMet_MTases"/>
    <property type="match status" value="1"/>
</dbReference>
<dbReference type="InterPro" id="IPR029063">
    <property type="entry name" value="SAM-dependent_MTases_sf"/>
</dbReference>
<keyword evidence="2" id="KW-1185">Reference proteome</keyword>
<keyword evidence="1" id="KW-0808">Transferase</keyword>
<dbReference type="Gene3D" id="3.40.50.150">
    <property type="entry name" value="Vaccinia Virus protein VP39"/>
    <property type="match status" value="1"/>
</dbReference>
<dbReference type="GO" id="GO:0032259">
    <property type="term" value="P:methylation"/>
    <property type="evidence" value="ECO:0007669"/>
    <property type="project" value="UniProtKB-KW"/>
</dbReference>
<organism evidence="1 2">
    <name type="scientific">Tautonia sociabilis</name>
    <dbReference type="NCBI Taxonomy" id="2080755"/>
    <lineage>
        <taxon>Bacteria</taxon>
        <taxon>Pseudomonadati</taxon>
        <taxon>Planctomycetota</taxon>
        <taxon>Planctomycetia</taxon>
        <taxon>Isosphaerales</taxon>
        <taxon>Isosphaeraceae</taxon>
        <taxon>Tautonia</taxon>
    </lineage>
</organism>
<dbReference type="Pfam" id="PF13489">
    <property type="entry name" value="Methyltransf_23"/>
    <property type="match status" value="1"/>
</dbReference>
<proteinExistence type="predicted"/>
<dbReference type="RefSeq" id="WP_126724344.1">
    <property type="nucleotide sequence ID" value="NZ_RYZH01000008.1"/>
</dbReference>
<dbReference type="GO" id="GO:0008168">
    <property type="term" value="F:methyltransferase activity"/>
    <property type="evidence" value="ECO:0007669"/>
    <property type="project" value="UniProtKB-KW"/>
</dbReference>
<keyword evidence="1" id="KW-0489">Methyltransferase</keyword>
<dbReference type="Proteomes" id="UP000280296">
    <property type="component" value="Unassembled WGS sequence"/>
</dbReference>
<accession>A0A432MN65</accession>
<sequence length="363" mass="38222">MAAESGPAPIVPDPPGAVEALAGADRALASGAIAEAEATYRRLLDEGYLPGLMAYRLGTIADALGDFEEAMRLHRLAVVADPCLASRIAPAGAPHRLAVTARFYGVEPAAVCPVCGGRDREPMRVVNCLASEAAPLAIDPVRRWVRCLGCGHAMADPRPSAGAIAAALAEPPPPLLASWGFETLRLASEVVLRLREHRPGPRLLDAGAGPGVMAGAAVELGFEVSALEVNPAFEPSIRSFGAEFLLGDLLSFPFGARRFDVVLLGGLLEHLPDPRLGLLVVSRLLEPGGLVWVSTPNREGAWARALGARDAMWREARHLHLFLKSGLHRLMGHCGLEPIDDRPSARLAGHGETIARRAGAAGT</sequence>
<evidence type="ECO:0000313" key="1">
    <source>
        <dbReference type="EMBL" id="RUL88637.1"/>
    </source>
</evidence>
<reference evidence="1 2" key="2">
    <citation type="submission" date="2019-01" db="EMBL/GenBank/DDBJ databases">
        <title>Tautonia sociabilis, a novel thermotolerant planctomycete of Isosphaeraceae family, isolated from a 4000 m deep subterranean habitat.</title>
        <authorList>
            <person name="Kovaleva O.L."/>
            <person name="Elcheninov A.G."/>
            <person name="Van Heerden E."/>
            <person name="Toshchakov S.V."/>
            <person name="Novikov A."/>
            <person name="Bonch-Osmolovskaya E.A."/>
            <person name="Kublanov I.V."/>
        </authorList>
    </citation>
    <scope>NUCLEOTIDE SEQUENCE [LARGE SCALE GENOMIC DNA]</scope>
    <source>
        <strain evidence="1 2">GM2012</strain>
    </source>
</reference>
<dbReference type="AlphaFoldDB" id="A0A432MN65"/>
<gene>
    <name evidence="1" type="ORF">TsocGM_05730</name>
</gene>